<name>A0A1N6V6L6_AQUAC</name>
<evidence type="ECO:0000313" key="4">
    <source>
        <dbReference type="Proteomes" id="UP000185841"/>
    </source>
</evidence>
<organism evidence="3 4">
    <name type="scientific">Aquipseudomonas alcaligenes</name>
    <name type="common">Pseudomonas alcaligenes</name>
    <dbReference type="NCBI Taxonomy" id="43263"/>
    <lineage>
        <taxon>Bacteria</taxon>
        <taxon>Pseudomonadati</taxon>
        <taxon>Pseudomonadota</taxon>
        <taxon>Gammaproteobacteria</taxon>
        <taxon>Pseudomonadales</taxon>
        <taxon>Pseudomonadaceae</taxon>
        <taxon>Aquipseudomonas</taxon>
    </lineage>
</organism>
<feature type="transmembrane region" description="Helical" evidence="2">
    <location>
        <begin position="12"/>
        <end position="35"/>
    </location>
</feature>
<reference evidence="3 4" key="1">
    <citation type="submission" date="2017-01" db="EMBL/GenBank/DDBJ databases">
        <authorList>
            <person name="Mah S.A."/>
            <person name="Swanson W.J."/>
            <person name="Moy G.W."/>
            <person name="Vacquier V.D."/>
        </authorList>
    </citation>
    <scope>NUCLEOTIDE SEQUENCE [LARGE SCALE GENOMIC DNA]</scope>
    <source>
        <strain evidence="3 4">RU36E</strain>
    </source>
</reference>
<evidence type="ECO:0000256" key="2">
    <source>
        <dbReference type="SAM" id="Phobius"/>
    </source>
</evidence>
<dbReference type="Proteomes" id="UP000185841">
    <property type="component" value="Unassembled WGS sequence"/>
</dbReference>
<proteinExistence type="predicted"/>
<evidence type="ECO:0000313" key="3">
    <source>
        <dbReference type="EMBL" id="SIQ73485.1"/>
    </source>
</evidence>
<sequence length="88" mass="9060">MSLTVSFGRYLFWLLGEWTIPLILGAIFGSAYMTYSTLEILEASTDAFTGSIQSVVDSCTAPTDPPLTASPPASVTGPPVAGDGGDTG</sequence>
<protein>
    <submittedName>
        <fullName evidence="3">Uncharacterized protein</fullName>
    </submittedName>
</protein>
<dbReference type="AlphaFoldDB" id="A0A1N6V6L6"/>
<feature type="region of interest" description="Disordered" evidence="1">
    <location>
        <begin position="60"/>
        <end position="88"/>
    </location>
</feature>
<keyword evidence="2" id="KW-0812">Transmembrane</keyword>
<keyword evidence="2" id="KW-0472">Membrane</keyword>
<keyword evidence="2" id="KW-1133">Transmembrane helix</keyword>
<evidence type="ECO:0000256" key="1">
    <source>
        <dbReference type="SAM" id="MobiDB-lite"/>
    </source>
</evidence>
<accession>A0A1N6V6L6</accession>
<dbReference type="EMBL" id="FTMP01000007">
    <property type="protein sequence ID" value="SIQ73485.1"/>
    <property type="molecule type" value="Genomic_DNA"/>
</dbReference>
<dbReference type="RefSeq" id="WP_076427851.1">
    <property type="nucleotide sequence ID" value="NZ_FTMP01000007.1"/>
</dbReference>
<gene>
    <name evidence="3" type="ORF">SAMN05878282_107145</name>
</gene>